<sequence length="173" mass="18933">MLGTLTATVILYFVVPDICWPAFNSWIETTIAAVKRRLAGFPDTCDIPHGAVLLFSQALLPIITLLDIAIPVTSADVDPERFVRDLPNETGLTLNPPRPNLLLPGLIVIIVMILIALSGVLVFTPDGIDGYRSIRPQSNIIHFILWWGVVLTGVFLLINVAANMRAILAIRVD</sequence>
<proteinExistence type="predicted"/>
<evidence type="ECO:0008006" key="4">
    <source>
        <dbReference type="Google" id="ProtNLM"/>
    </source>
</evidence>
<keyword evidence="1" id="KW-1133">Transmembrane helix</keyword>
<evidence type="ECO:0000256" key="1">
    <source>
        <dbReference type="SAM" id="Phobius"/>
    </source>
</evidence>
<gene>
    <name evidence="2" type="ORF">GGD55_003067</name>
</gene>
<evidence type="ECO:0000313" key="3">
    <source>
        <dbReference type="Proteomes" id="UP000585507"/>
    </source>
</evidence>
<dbReference type="RefSeq" id="WP_154663330.1">
    <property type="nucleotide sequence ID" value="NZ_JACHBK010000006.1"/>
</dbReference>
<organism evidence="2 3">
    <name type="scientific">Rhizobium giardinii</name>
    <dbReference type="NCBI Taxonomy" id="56731"/>
    <lineage>
        <taxon>Bacteria</taxon>
        <taxon>Pseudomonadati</taxon>
        <taxon>Pseudomonadota</taxon>
        <taxon>Alphaproteobacteria</taxon>
        <taxon>Hyphomicrobiales</taxon>
        <taxon>Rhizobiaceae</taxon>
        <taxon>Rhizobium/Agrobacterium group</taxon>
        <taxon>Rhizobium</taxon>
    </lineage>
</organism>
<keyword evidence="3" id="KW-1185">Reference proteome</keyword>
<dbReference type="Proteomes" id="UP000585507">
    <property type="component" value="Unassembled WGS sequence"/>
</dbReference>
<accession>A0A7W8X7K5</accession>
<reference evidence="2 3" key="1">
    <citation type="submission" date="2020-08" db="EMBL/GenBank/DDBJ databases">
        <title>Genomic Encyclopedia of Type Strains, Phase IV (KMG-V): Genome sequencing to study the core and pangenomes of soil and plant-associated prokaryotes.</title>
        <authorList>
            <person name="Whitman W."/>
        </authorList>
    </citation>
    <scope>NUCLEOTIDE SEQUENCE [LARGE SCALE GENOMIC DNA]</scope>
    <source>
        <strain evidence="2 3">SEMIA 4084</strain>
    </source>
</reference>
<protein>
    <recommendedName>
        <fullName evidence="4">Transmembrane protein</fullName>
    </recommendedName>
</protein>
<dbReference type="EMBL" id="JACHBK010000006">
    <property type="protein sequence ID" value="MBB5536360.1"/>
    <property type="molecule type" value="Genomic_DNA"/>
</dbReference>
<feature type="transmembrane region" description="Helical" evidence="1">
    <location>
        <begin position="101"/>
        <end position="123"/>
    </location>
</feature>
<feature type="transmembrane region" description="Helical" evidence="1">
    <location>
        <begin position="143"/>
        <end position="162"/>
    </location>
</feature>
<keyword evidence="1" id="KW-0812">Transmembrane</keyword>
<dbReference type="AlphaFoldDB" id="A0A7W8X7K5"/>
<comment type="caution">
    <text evidence="2">The sequence shown here is derived from an EMBL/GenBank/DDBJ whole genome shotgun (WGS) entry which is preliminary data.</text>
</comment>
<evidence type="ECO:0000313" key="2">
    <source>
        <dbReference type="EMBL" id="MBB5536360.1"/>
    </source>
</evidence>
<keyword evidence="1" id="KW-0472">Membrane</keyword>
<name>A0A7W8X7K5_9HYPH</name>